<dbReference type="Proteomes" id="UP001302126">
    <property type="component" value="Unassembled WGS sequence"/>
</dbReference>
<reference evidence="1" key="1">
    <citation type="journal article" date="2023" name="Mol. Phylogenet. Evol.">
        <title>Genome-scale phylogeny and comparative genomics of the fungal order Sordariales.</title>
        <authorList>
            <person name="Hensen N."/>
            <person name="Bonometti L."/>
            <person name="Westerberg I."/>
            <person name="Brannstrom I.O."/>
            <person name="Guillou S."/>
            <person name="Cros-Aarteil S."/>
            <person name="Calhoun S."/>
            <person name="Haridas S."/>
            <person name="Kuo A."/>
            <person name="Mondo S."/>
            <person name="Pangilinan J."/>
            <person name="Riley R."/>
            <person name="LaButti K."/>
            <person name="Andreopoulos B."/>
            <person name="Lipzen A."/>
            <person name="Chen C."/>
            <person name="Yan M."/>
            <person name="Daum C."/>
            <person name="Ng V."/>
            <person name="Clum A."/>
            <person name="Steindorff A."/>
            <person name="Ohm R.A."/>
            <person name="Martin F."/>
            <person name="Silar P."/>
            <person name="Natvig D.O."/>
            <person name="Lalanne C."/>
            <person name="Gautier V."/>
            <person name="Ament-Velasquez S.L."/>
            <person name="Kruys A."/>
            <person name="Hutchinson M.I."/>
            <person name="Powell A.J."/>
            <person name="Barry K."/>
            <person name="Miller A.N."/>
            <person name="Grigoriev I.V."/>
            <person name="Debuchy R."/>
            <person name="Gladieux P."/>
            <person name="Hiltunen Thoren M."/>
            <person name="Johannesson H."/>
        </authorList>
    </citation>
    <scope>NUCLEOTIDE SEQUENCE</scope>
    <source>
        <strain evidence="1">PSN309</strain>
    </source>
</reference>
<proteinExistence type="predicted"/>
<evidence type="ECO:0000313" key="1">
    <source>
        <dbReference type="EMBL" id="KAK4184185.1"/>
    </source>
</evidence>
<dbReference type="AlphaFoldDB" id="A0AAN6WLM2"/>
<comment type="caution">
    <text evidence="1">The sequence shown here is derived from an EMBL/GenBank/DDBJ whole genome shotgun (WGS) entry which is preliminary data.</text>
</comment>
<organism evidence="1 2">
    <name type="scientific">Podospora australis</name>
    <dbReference type="NCBI Taxonomy" id="1536484"/>
    <lineage>
        <taxon>Eukaryota</taxon>
        <taxon>Fungi</taxon>
        <taxon>Dikarya</taxon>
        <taxon>Ascomycota</taxon>
        <taxon>Pezizomycotina</taxon>
        <taxon>Sordariomycetes</taxon>
        <taxon>Sordariomycetidae</taxon>
        <taxon>Sordariales</taxon>
        <taxon>Podosporaceae</taxon>
        <taxon>Podospora</taxon>
    </lineage>
</organism>
<protein>
    <submittedName>
        <fullName evidence="1">Uncharacterized protein</fullName>
    </submittedName>
</protein>
<gene>
    <name evidence="1" type="ORF">QBC35DRAFT_392195</name>
</gene>
<evidence type="ECO:0000313" key="2">
    <source>
        <dbReference type="Proteomes" id="UP001302126"/>
    </source>
</evidence>
<sequence length="162" mass="18684">MVASRRRTATRLGFKSVADFEKWEEEIVIDHFACFICDYLAKGYTIVPPKAGFVEFVDLDNAIEERIEMLEANEFQAALDPDKTEWTAKDHYKQFVVSVVADDVWLARNGIETAQICFREWTAKQTVIRMFKLLEFLIHEWKSGPGVNEDEEAIALKMASRS</sequence>
<name>A0AAN6WLM2_9PEZI</name>
<reference evidence="1" key="2">
    <citation type="submission" date="2023-05" db="EMBL/GenBank/DDBJ databases">
        <authorList>
            <consortium name="Lawrence Berkeley National Laboratory"/>
            <person name="Steindorff A."/>
            <person name="Hensen N."/>
            <person name="Bonometti L."/>
            <person name="Westerberg I."/>
            <person name="Brannstrom I.O."/>
            <person name="Guillou S."/>
            <person name="Cros-Aarteil S."/>
            <person name="Calhoun S."/>
            <person name="Haridas S."/>
            <person name="Kuo A."/>
            <person name="Mondo S."/>
            <person name="Pangilinan J."/>
            <person name="Riley R."/>
            <person name="Labutti K."/>
            <person name="Andreopoulos B."/>
            <person name="Lipzen A."/>
            <person name="Chen C."/>
            <person name="Yanf M."/>
            <person name="Daum C."/>
            <person name="Ng V."/>
            <person name="Clum A."/>
            <person name="Ohm R."/>
            <person name="Martin F."/>
            <person name="Silar P."/>
            <person name="Natvig D."/>
            <person name="Lalanne C."/>
            <person name="Gautier V."/>
            <person name="Ament-Velasquez S.L."/>
            <person name="Kruys A."/>
            <person name="Hutchinson M.I."/>
            <person name="Powell A.J."/>
            <person name="Barry K."/>
            <person name="Miller A.N."/>
            <person name="Grigoriev I.V."/>
            <person name="Debuchy R."/>
            <person name="Gladieux P."/>
            <person name="Thoren M.H."/>
            <person name="Johannesson H."/>
        </authorList>
    </citation>
    <scope>NUCLEOTIDE SEQUENCE</scope>
    <source>
        <strain evidence="1">PSN309</strain>
    </source>
</reference>
<dbReference type="EMBL" id="MU864500">
    <property type="protein sequence ID" value="KAK4184185.1"/>
    <property type="molecule type" value="Genomic_DNA"/>
</dbReference>
<accession>A0AAN6WLM2</accession>
<keyword evidence="2" id="KW-1185">Reference proteome</keyword>